<feature type="compositionally biased region" description="Polar residues" evidence="1">
    <location>
        <begin position="67"/>
        <end position="85"/>
    </location>
</feature>
<sequence>MYLIRWQETIQLNPLPDDDWHKFFNILDLAAINAWVIYKEIVGTKIKNRNHILNLDDQLQKNCVPSKTSTLSTFTPSTDDGPTASSRKRKQRQINRHCNKTMKHLLRFQKGLWLLYK</sequence>
<evidence type="ECO:0000313" key="3">
    <source>
        <dbReference type="Proteomes" id="UP000499080"/>
    </source>
</evidence>
<evidence type="ECO:0000313" key="2">
    <source>
        <dbReference type="EMBL" id="GBM75506.1"/>
    </source>
</evidence>
<evidence type="ECO:0000256" key="1">
    <source>
        <dbReference type="SAM" id="MobiDB-lite"/>
    </source>
</evidence>
<dbReference type="EMBL" id="BGPR01002562">
    <property type="protein sequence ID" value="GBM75506.1"/>
    <property type="molecule type" value="Genomic_DNA"/>
</dbReference>
<gene>
    <name evidence="2" type="ORF">AVEN_42998_1</name>
</gene>
<reference evidence="2 3" key="1">
    <citation type="journal article" date="2019" name="Sci. Rep.">
        <title>Orb-weaving spider Araneus ventricosus genome elucidates the spidroin gene catalogue.</title>
        <authorList>
            <person name="Kono N."/>
            <person name="Nakamura H."/>
            <person name="Ohtoshi R."/>
            <person name="Moran D.A.P."/>
            <person name="Shinohara A."/>
            <person name="Yoshida Y."/>
            <person name="Fujiwara M."/>
            <person name="Mori M."/>
            <person name="Tomita M."/>
            <person name="Arakawa K."/>
        </authorList>
    </citation>
    <scope>NUCLEOTIDE SEQUENCE [LARGE SCALE GENOMIC DNA]</scope>
</reference>
<keyword evidence="3" id="KW-1185">Reference proteome</keyword>
<name>A0A4Y2IET3_ARAVE</name>
<dbReference type="Proteomes" id="UP000499080">
    <property type="component" value="Unassembled WGS sequence"/>
</dbReference>
<organism evidence="2 3">
    <name type="scientific">Araneus ventricosus</name>
    <name type="common">Orbweaver spider</name>
    <name type="synonym">Epeira ventricosa</name>
    <dbReference type="NCBI Taxonomy" id="182803"/>
    <lineage>
        <taxon>Eukaryota</taxon>
        <taxon>Metazoa</taxon>
        <taxon>Ecdysozoa</taxon>
        <taxon>Arthropoda</taxon>
        <taxon>Chelicerata</taxon>
        <taxon>Arachnida</taxon>
        <taxon>Araneae</taxon>
        <taxon>Araneomorphae</taxon>
        <taxon>Entelegynae</taxon>
        <taxon>Araneoidea</taxon>
        <taxon>Araneidae</taxon>
        <taxon>Araneus</taxon>
    </lineage>
</organism>
<accession>A0A4Y2IET3</accession>
<proteinExistence type="predicted"/>
<protein>
    <recommendedName>
        <fullName evidence="4">PiggyBac transposable element-derived protein domain-containing protein</fullName>
    </recommendedName>
</protein>
<comment type="caution">
    <text evidence="2">The sequence shown here is derived from an EMBL/GenBank/DDBJ whole genome shotgun (WGS) entry which is preliminary data.</text>
</comment>
<dbReference type="OrthoDB" id="6437203at2759"/>
<dbReference type="AlphaFoldDB" id="A0A4Y2IET3"/>
<feature type="region of interest" description="Disordered" evidence="1">
    <location>
        <begin position="67"/>
        <end position="94"/>
    </location>
</feature>
<evidence type="ECO:0008006" key="4">
    <source>
        <dbReference type="Google" id="ProtNLM"/>
    </source>
</evidence>